<organism evidence="2 3">
    <name type="scientific">Canna indica</name>
    <name type="common">Indian-shot</name>
    <dbReference type="NCBI Taxonomy" id="4628"/>
    <lineage>
        <taxon>Eukaryota</taxon>
        <taxon>Viridiplantae</taxon>
        <taxon>Streptophyta</taxon>
        <taxon>Embryophyta</taxon>
        <taxon>Tracheophyta</taxon>
        <taxon>Spermatophyta</taxon>
        <taxon>Magnoliopsida</taxon>
        <taxon>Liliopsida</taxon>
        <taxon>Zingiberales</taxon>
        <taxon>Cannaceae</taxon>
        <taxon>Canna</taxon>
    </lineage>
</organism>
<feature type="compositionally biased region" description="Polar residues" evidence="1">
    <location>
        <begin position="155"/>
        <end position="173"/>
    </location>
</feature>
<evidence type="ECO:0000313" key="3">
    <source>
        <dbReference type="Proteomes" id="UP001327560"/>
    </source>
</evidence>
<proteinExistence type="predicted"/>
<keyword evidence="3" id="KW-1185">Reference proteome</keyword>
<evidence type="ECO:0000313" key="2">
    <source>
        <dbReference type="EMBL" id="WOL11059.1"/>
    </source>
</evidence>
<dbReference type="AlphaFoldDB" id="A0AAQ3KMS3"/>
<feature type="compositionally biased region" description="Acidic residues" evidence="1">
    <location>
        <begin position="202"/>
        <end position="212"/>
    </location>
</feature>
<dbReference type="Proteomes" id="UP001327560">
    <property type="component" value="Chromosome 6"/>
</dbReference>
<feature type="region of interest" description="Disordered" evidence="1">
    <location>
        <begin position="154"/>
        <end position="212"/>
    </location>
</feature>
<gene>
    <name evidence="2" type="ORF">Cni_G19820</name>
</gene>
<sequence>MQAKNSSSKGHQSIFFSTKLWKKKKGKIRGIFEEQRSGRRESARQVVTFEPLDGLVDLKRATITMHVVLHLHYHEQNNVRGGRKDHKIFSKGARETEPADTISHHHTYTFGSSSKSIANDFQQEKAHLPIYQTVKPYSYLILSRTTLVEDKLKNKQQSNNISKSATIKENNSEMIMPEEFDDEGGDGAEEFSDKRRLADSAEGSDDEWEEDT</sequence>
<evidence type="ECO:0000256" key="1">
    <source>
        <dbReference type="SAM" id="MobiDB-lite"/>
    </source>
</evidence>
<dbReference type="EMBL" id="CP136895">
    <property type="protein sequence ID" value="WOL11059.1"/>
    <property type="molecule type" value="Genomic_DNA"/>
</dbReference>
<name>A0AAQ3KMS3_9LILI</name>
<protein>
    <submittedName>
        <fullName evidence="2">Uncharacterized protein</fullName>
    </submittedName>
</protein>
<feature type="compositionally biased region" description="Acidic residues" evidence="1">
    <location>
        <begin position="176"/>
        <end position="190"/>
    </location>
</feature>
<reference evidence="2 3" key="1">
    <citation type="submission" date="2023-10" db="EMBL/GenBank/DDBJ databases">
        <title>Chromosome-scale genome assembly provides insights into flower coloration mechanisms of Canna indica.</title>
        <authorList>
            <person name="Li C."/>
        </authorList>
    </citation>
    <scope>NUCLEOTIDE SEQUENCE [LARGE SCALE GENOMIC DNA]</scope>
    <source>
        <tissue evidence="2">Flower</tissue>
    </source>
</reference>
<accession>A0AAQ3KMS3</accession>